<reference evidence="2" key="1">
    <citation type="submission" date="2022-05" db="EMBL/GenBank/DDBJ databases">
        <authorList>
            <person name="Colautti A."/>
            <person name="Iacumin L."/>
        </authorList>
    </citation>
    <scope>NUCLEOTIDE SEQUENCE</scope>
    <source>
        <strain evidence="2">DSM 30747</strain>
    </source>
</reference>
<dbReference type="PROSITE" id="PS51186">
    <property type="entry name" value="GNAT"/>
    <property type="match status" value="1"/>
</dbReference>
<evidence type="ECO:0000259" key="1">
    <source>
        <dbReference type="PROSITE" id="PS51186"/>
    </source>
</evidence>
<organism evidence="2 3">
    <name type="scientific">Psychrobacillus psychrodurans</name>
    <dbReference type="NCBI Taxonomy" id="126157"/>
    <lineage>
        <taxon>Bacteria</taxon>
        <taxon>Bacillati</taxon>
        <taxon>Bacillota</taxon>
        <taxon>Bacilli</taxon>
        <taxon>Bacillales</taxon>
        <taxon>Bacillaceae</taxon>
        <taxon>Psychrobacillus</taxon>
    </lineage>
</organism>
<keyword evidence="2" id="KW-0012">Acyltransferase</keyword>
<keyword evidence="3" id="KW-1185">Reference proteome</keyword>
<comment type="caution">
    <text evidence="2">The sequence shown here is derived from an EMBL/GenBank/DDBJ whole genome shotgun (WGS) entry which is preliminary data.</text>
</comment>
<protein>
    <submittedName>
        <fullName evidence="2">GNAT family N-acetyltransferase</fullName>
        <ecNumber evidence="2">2.3.1.-</ecNumber>
    </submittedName>
</protein>
<feature type="domain" description="N-acetyltransferase" evidence="1">
    <location>
        <begin position="159"/>
        <end position="282"/>
    </location>
</feature>
<dbReference type="Gene3D" id="1.10.1780.10">
    <property type="entry name" value="Clp, N-terminal domain"/>
    <property type="match status" value="1"/>
</dbReference>
<dbReference type="GO" id="GO:0016747">
    <property type="term" value="F:acyltransferase activity, transferring groups other than amino-acyl groups"/>
    <property type="evidence" value="ECO:0007669"/>
    <property type="project" value="InterPro"/>
</dbReference>
<dbReference type="Gene3D" id="3.40.630.30">
    <property type="match status" value="1"/>
</dbReference>
<dbReference type="InterPro" id="IPR000182">
    <property type="entry name" value="GNAT_dom"/>
</dbReference>
<dbReference type="Pfam" id="PF00583">
    <property type="entry name" value="Acetyltransf_1"/>
    <property type="match status" value="1"/>
</dbReference>
<dbReference type="InterPro" id="IPR036628">
    <property type="entry name" value="Clp_N_dom_sf"/>
</dbReference>
<accession>A0A9X3LFD0</accession>
<dbReference type="EC" id="2.3.1.-" evidence="2"/>
<keyword evidence="2" id="KW-0808">Transferase</keyword>
<dbReference type="Pfam" id="PF02861">
    <property type="entry name" value="Clp_N"/>
    <property type="match status" value="1"/>
</dbReference>
<dbReference type="AlphaFoldDB" id="A0A9X3LFD0"/>
<evidence type="ECO:0000313" key="3">
    <source>
        <dbReference type="Proteomes" id="UP001152172"/>
    </source>
</evidence>
<dbReference type="Proteomes" id="UP001152172">
    <property type="component" value="Unassembled WGS sequence"/>
</dbReference>
<gene>
    <name evidence="2" type="ORF">M9R61_18590</name>
</gene>
<dbReference type="RefSeq" id="WP_269923301.1">
    <property type="nucleotide sequence ID" value="NZ_JAMKBI010000019.1"/>
</dbReference>
<evidence type="ECO:0000313" key="2">
    <source>
        <dbReference type="EMBL" id="MCZ8535314.1"/>
    </source>
</evidence>
<sequence length="282" mass="31876">MSKSNINFTNRMLSILRDAENEAQFSKLVVLQPIHLLLACLNEKTGVLGEISLKINLDKTILEAMMKDTSNQDQTKSVFFNMRVTKEVINVMEVAINYMKRYNQVYVNEGHLLKALLSTNVVDSFLSDENRKIILSLGTTSRDMITHIGNYIVPKVNTHLIRKVNKNEIIELVHFIEKNFSNEWSKTIREAFSLSKPPIFIALDNNGDIVGFAAYDIYKNKKCYFGPMGVALSNRVNGIGYSLLHHCLKDMSDIGYEYVIIGGAGPIEFYEKACNAIVIPSI</sequence>
<dbReference type="InterPro" id="IPR004176">
    <property type="entry name" value="Clp_R_N"/>
</dbReference>
<dbReference type="SUPFAM" id="SSF81923">
    <property type="entry name" value="Double Clp-N motif"/>
    <property type="match status" value="1"/>
</dbReference>
<dbReference type="InterPro" id="IPR016181">
    <property type="entry name" value="Acyl_CoA_acyltransferase"/>
</dbReference>
<dbReference type="SUPFAM" id="SSF55729">
    <property type="entry name" value="Acyl-CoA N-acyltransferases (Nat)"/>
    <property type="match status" value="1"/>
</dbReference>
<dbReference type="EMBL" id="JAMKBI010000019">
    <property type="protein sequence ID" value="MCZ8535314.1"/>
    <property type="molecule type" value="Genomic_DNA"/>
</dbReference>
<name>A0A9X3LFD0_9BACI</name>
<proteinExistence type="predicted"/>